<organism evidence="1 2">
    <name type="scientific">Olivibacter oleidegradans</name>
    <dbReference type="NCBI Taxonomy" id="760123"/>
    <lineage>
        <taxon>Bacteria</taxon>
        <taxon>Pseudomonadati</taxon>
        <taxon>Bacteroidota</taxon>
        <taxon>Sphingobacteriia</taxon>
        <taxon>Sphingobacteriales</taxon>
        <taxon>Sphingobacteriaceae</taxon>
        <taxon>Olivibacter</taxon>
    </lineage>
</organism>
<accession>A0ABV6HP93</accession>
<gene>
    <name evidence="1" type="ORF">ACFFI0_18955</name>
</gene>
<dbReference type="Proteomes" id="UP001589774">
    <property type="component" value="Unassembled WGS sequence"/>
</dbReference>
<dbReference type="RefSeq" id="WP_013667789.1">
    <property type="nucleotide sequence ID" value="NZ_JBHLWO010000002.1"/>
</dbReference>
<reference evidence="1 2" key="1">
    <citation type="submission" date="2024-09" db="EMBL/GenBank/DDBJ databases">
        <authorList>
            <person name="Sun Q."/>
            <person name="Mori K."/>
        </authorList>
    </citation>
    <scope>NUCLEOTIDE SEQUENCE [LARGE SCALE GENOMIC DNA]</scope>
    <source>
        <strain evidence="1 2">CCM 7765</strain>
    </source>
</reference>
<comment type="caution">
    <text evidence="1">The sequence shown here is derived from an EMBL/GenBank/DDBJ whole genome shotgun (WGS) entry which is preliminary data.</text>
</comment>
<evidence type="ECO:0000313" key="1">
    <source>
        <dbReference type="EMBL" id="MFC0320414.1"/>
    </source>
</evidence>
<name>A0ABV6HP93_9SPHI</name>
<dbReference type="EMBL" id="JBHLWO010000002">
    <property type="protein sequence ID" value="MFC0320414.1"/>
    <property type="molecule type" value="Genomic_DNA"/>
</dbReference>
<sequence length="119" mass="13549">MEKSSKTVSLSFDDYKDMAEPLKIPANFDSNAPVVDQVIYTLGYMMEGTVEDIANKLIEFNPSLSIDDAKQYSNDVLVKLHELAKVNTMHVKGQLKYHLHKEVVSHRGQIDPDELELER</sequence>
<proteinExistence type="predicted"/>
<keyword evidence="2" id="KW-1185">Reference proteome</keyword>
<protein>
    <submittedName>
        <fullName evidence="1">Uncharacterized protein</fullName>
    </submittedName>
</protein>
<evidence type="ECO:0000313" key="2">
    <source>
        <dbReference type="Proteomes" id="UP001589774"/>
    </source>
</evidence>